<organism evidence="4">
    <name type="scientific">freshwater metagenome</name>
    <dbReference type="NCBI Taxonomy" id="449393"/>
    <lineage>
        <taxon>unclassified sequences</taxon>
        <taxon>metagenomes</taxon>
        <taxon>ecological metagenomes</taxon>
    </lineage>
</organism>
<protein>
    <submittedName>
        <fullName evidence="4">Unannotated protein</fullName>
    </submittedName>
</protein>
<gene>
    <name evidence="4" type="ORF">UFOPK4071_01516</name>
</gene>
<dbReference type="SUPFAM" id="SSF56801">
    <property type="entry name" value="Acetyl-CoA synthetase-like"/>
    <property type="match status" value="1"/>
</dbReference>
<evidence type="ECO:0000259" key="3">
    <source>
        <dbReference type="Pfam" id="PF13193"/>
    </source>
</evidence>
<accession>A0A6J7RBR6</accession>
<reference evidence="4" key="1">
    <citation type="submission" date="2020-05" db="EMBL/GenBank/DDBJ databases">
        <authorList>
            <person name="Chiriac C."/>
            <person name="Salcher M."/>
            <person name="Ghai R."/>
            <person name="Kavagutti S V."/>
        </authorList>
    </citation>
    <scope>NUCLEOTIDE SEQUENCE</scope>
</reference>
<evidence type="ECO:0000256" key="1">
    <source>
        <dbReference type="ARBA" id="ARBA00006432"/>
    </source>
</evidence>
<proteinExistence type="inferred from homology"/>
<keyword evidence="2" id="KW-0436">Ligase</keyword>
<dbReference type="EMBL" id="CAFBPF010000256">
    <property type="protein sequence ID" value="CAB5026090.1"/>
    <property type="molecule type" value="Genomic_DNA"/>
</dbReference>
<name>A0A6J7RBR6_9ZZZZ</name>
<dbReference type="AlphaFoldDB" id="A0A6J7RBR6"/>
<feature type="domain" description="AMP-binding enzyme C-terminal" evidence="3">
    <location>
        <begin position="13"/>
        <end position="88"/>
    </location>
</feature>
<evidence type="ECO:0000256" key="2">
    <source>
        <dbReference type="ARBA" id="ARBA00022598"/>
    </source>
</evidence>
<dbReference type="PANTHER" id="PTHR43201">
    <property type="entry name" value="ACYL-COA SYNTHETASE"/>
    <property type="match status" value="1"/>
</dbReference>
<dbReference type="InterPro" id="IPR025110">
    <property type="entry name" value="AMP-bd_C"/>
</dbReference>
<dbReference type="InterPro" id="IPR045851">
    <property type="entry name" value="AMP-bd_C_sf"/>
</dbReference>
<dbReference type="PANTHER" id="PTHR43201:SF5">
    <property type="entry name" value="MEDIUM-CHAIN ACYL-COA LIGASE ACSF2, MITOCHONDRIAL"/>
    <property type="match status" value="1"/>
</dbReference>
<dbReference type="GO" id="GO:0031956">
    <property type="term" value="F:medium-chain fatty acid-CoA ligase activity"/>
    <property type="evidence" value="ECO:0007669"/>
    <property type="project" value="TreeGrafter"/>
</dbReference>
<dbReference type="Pfam" id="PF13193">
    <property type="entry name" value="AMP-binding_C"/>
    <property type="match status" value="1"/>
</dbReference>
<sequence length="108" mass="11902">MFIVGGFNAYPAEIENLMLRNHQIAQVAVVGVPDGRLGEVGMAFVVSRPHASPDPDELLSWCRAEMANFKAPRYVVLVEELPLNATGKVLKFELRERGREIVASGLQP</sequence>
<comment type="similarity">
    <text evidence="1">Belongs to the ATP-dependent AMP-binding enzyme family.</text>
</comment>
<evidence type="ECO:0000313" key="4">
    <source>
        <dbReference type="EMBL" id="CAB5026090.1"/>
    </source>
</evidence>
<dbReference type="Gene3D" id="3.30.300.30">
    <property type="match status" value="1"/>
</dbReference>
<dbReference type="GO" id="GO:0006631">
    <property type="term" value="P:fatty acid metabolic process"/>
    <property type="evidence" value="ECO:0007669"/>
    <property type="project" value="TreeGrafter"/>
</dbReference>